<keyword evidence="2" id="KW-1185">Reference proteome</keyword>
<dbReference type="RefSeq" id="WP_277565782.1">
    <property type="nucleotide sequence ID" value="NZ_JAPDHZ010000003.1"/>
</dbReference>
<gene>
    <name evidence="1" type="ORF">OMP38_14580</name>
</gene>
<dbReference type="Proteomes" id="UP001153387">
    <property type="component" value="Unassembled WGS sequence"/>
</dbReference>
<dbReference type="AlphaFoldDB" id="A0A9X4QMP7"/>
<evidence type="ECO:0000313" key="2">
    <source>
        <dbReference type="Proteomes" id="UP001153387"/>
    </source>
</evidence>
<comment type="caution">
    <text evidence="1">The sequence shown here is derived from an EMBL/GenBank/DDBJ whole genome shotgun (WGS) entry which is preliminary data.</text>
</comment>
<reference evidence="1 2" key="1">
    <citation type="submission" date="2022-10" db="EMBL/GenBank/DDBJ databases">
        <title>Comparative genomic analysis of Cohnella hashimotonis sp. nov., isolated from the International Space Station.</title>
        <authorList>
            <person name="Simpson A."/>
            <person name="Venkateswaran K."/>
        </authorList>
    </citation>
    <scope>NUCLEOTIDE SEQUENCE [LARGE SCALE GENOMIC DNA]</scope>
    <source>
        <strain evidence="1 2">DSM 18997</strain>
    </source>
</reference>
<proteinExistence type="predicted"/>
<organism evidence="1 2">
    <name type="scientific">Cohnella ginsengisoli</name>
    <dbReference type="NCBI Taxonomy" id="425004"/>
    <lineage>
        <taxon>Bacteria</taxon>
        <taxon>Bacillati</taxon>
        <taxon>Bacillota</taxon>
        <taxon>Bacilli</taxon>
        <taxon>Bacillales</taxon>
        <taxon>Paenibacillaceae</taxon>
        <taxon>Cohnella</taxon>
    </lineage>
</organism>
<name>A0A9X4QMP7_9BACL</name>
<protein>
    <submittedName>
        <fullName evidence="1">Uncharacterized protein</fullName>
    </submittedName>
</protein>
<dbReference type="EMBL" id="JAPDHZ010000003">
    <property type="protein sequence ID" value="MDG0791943.1"/>
    <property type="molecule type" value="Genomic_DNA"/>
</dbReference>
<accession>A0A9X4QMP7</accession>
<sequence>MIIASSQISKNGSYTAEHLSFEGESFIRMMNGNATVMILDTDEALNLKHLLDTALHGKKYSWQVEGGGGMKQNIRAIQKNIPEHR</sequence>
<evidence type="ECO:0000313" key="1">
    <source>
        <dbReference type="EMBL" id="MDG0791943.1"/>
    </source>
</evidence>